<dbReference type="RefSeq" id="WP_203988169.1">
    <property type="nucleotide sequence ID" value="NZ_BOOU01000053.1"/>
</dbReference>
<protein>
    <recommendedName>
        <fullName evidence="5">ABC transporter domain-containing protein</fullName>
    </recommendedName>
</protein>
<evidence type="ECO:0000313" key="7">
    <source>
        <dbReference type="Proteomes" id="UP000655287"/>
    </source>
</evidence>
<dbReference type="InterPro" id="IPR027417">
    <property type="entry name" value="P-loop_NTPase"/>
</dbReference>
<dbReference type="SMART" id="SM00382">
    <property type="entry name" value="AAA"/>
    <property type="match status" value="1"/>
</dbReference>
<dbReference type="Pfam" id="PF00005">
    <property type="entry name" value="ABC_tran"/>
    <property type="match status" value="1"/>
</dbReference>
<evidence type="ECO:0000256" key="2">
    <source>
        <dbReference type="ARBA" id="ARBA00022741"/>
    </source>
</evidence>
<dbReference type="Proteomes" id="UP000655287">
    <property type="component" value="Unassembled WGS sequence"/>
</dbReference>
<evidence type="ECO:0000259" key="5">
    <source>
        <dbReference type="PROSITE" id="PS50893"/>
    </source>
</evidence>
<comment type="caution">
    <text evidence="6">The sequence shown here is derived from an EMBL/GenBank/DDBJ whole genome shotgun (WGS) entry which is preliminary data.</text>
</comment>
<proteinExistence type="predicted"/>
<evidence type="ECO:0000256" key="1">
    <source>
        <dbReference type="ARBA" id="ARBA00022448"/>
    </source>
</evidence>
<dbReference type="InterPro" id="IPR003439">
    <property type="entry name" value="ABC_transporter-like_ATP-bd"/>
</dbReference>
<dbReference type="PANTHER" id="PTHR42781">
    <property type="entry name" value="SPERMIDINE/PUTRESCINE IMPORT ATP-BINDING PROTEIN POTA"/>
    <property type="match status" value="1"/>
</dbReference>
<keyword evidence="1" id="KW-0813">Transport</keyword>
<dbReference type="Gene3D" id="3.40.50.300">
    <property type="entry name" value="P-loop containing nucleotide triphosphate hydrolases"/>
    <property type="match status" value="1"/>
</dbReference>
<evidence type="ECO:0000256" key="3">
    <source>
        <dbReference type="ARBA" id="ARBA00022840"/>
    </source>
</evidence>
<keyword evidence="2" id="KW-0547">Nucleotide-binding</keyword>
<feature type="region of interest" description="Disordered" evidence="4">
    <location>
        <begin position="248"/>
        <end position="285"/>
    </location>
</feature>
<keyword evidence="3" id="KW-0067">ATP-binding</keyword>
<evidence type="ECO:0000313" key="6">
    <source>
        <dbReference type="EMBL" id="GII78824.1"/>
    </source>
</evidence>
<keyword evidence="7" id="KW-1185">Reference proteome</keyword>
<dbReference type="PANTHER" id="PTHR42781:SF4">
    <property type="entry name" value="SPERMIDINE_PUTRESCINE IMPORT ATP-BINDING PROTEIN POTA"/>
    <property type="match status" value="1"/>
</dbReference>
<gene>
    <name evidence="6" type="ORF">Sru01_38060</name>
</gene>
<dbReference type="PROSITE" id="PS50893">
    <property type="entry name" value="ABC_TRANSPORTER_2"/>
    <property type="match status" value="1"/>
</dbReference>
<name>A0A919V0J2_9ACTN</name>
<dbReference type="SUPFAM" id="SSF52540">
    <property type="entry name" value="P-loop containing nucleoside triphosphate hydrolases"/>
    <property type="match status" value="1"/>
</dbReference>
<feature type="domain" description="ABC transporter" evidence="5">
    <location>
        <begin position="1"/>
        <end position="229"/>
    </location>
</feature>
<dbReference type="InterPro" id="IPR050093">
    <property type="entry name" value="ABC_SmlMolc_Importer"/>
</dbReference>
<evidence type="ECO:0000256" key="4">
    <source>
        <dbReference type="SAM" id="MobiDB-lite"/>
    </source>
</evidence>
<organism evidence="6 7">
    <name type="scientific">Sphaerisporangium rufum</name>
    <dbReference type="NCBI Taxonomy" id="1381558"/>
    <lineage>
        <taxon>Bacteria</taxon>
        <taxon>Bacillati</taxon>
        <taxon>Actinomycetota</taxon>
        <taxon>Actinomycetes</taxon>
        <taxon>Streptosporangiales</taxon>
        <taxon>Streptosporangiaceae</taxon>
        <taxon>Sphaerisporangium</taxon>
    </lineage>
</organism>
<dbReference type="AlphaFoldDB" id="A0A919V0J2"/>
<sequence length="322" mass="34186">MLTAHLIAERPGFRLDVRLRAARGEVVALLGPDGAGKTTALRVLAGLDPAPAGHVLLDGEPVHTRPAETRSVGLLGADPLLFPHLSVLDNVAFGPRCQGTGRPEARRAAAAWLLCVGLAGSGAGPTRALTAEQARRVALARALAARPRLLLLDEPLAGLPSRPRRRLRELLRHQLRGFGGICLLATRDAYDAAALADRLVVLEDGAVTRETGPAPARTPGPVDLRKSLSPYRAAEACLGSVWAEVKGWDRDGTSPRPASSRSDHHRREPSPMARQIPGYQPPSPIELEARLHNLEQQVADLTEAVRSLTLRAGETAATGSGD</sequence>
<accession>A0A919V0J2</accession>
<dbReference type="GO" id="GO:0005524">
    <property type="term" value="F:ATP binding"/>
    <property type="evidence" value="ECO:0007669"/>
    <property type="project" value="UniProtKB-KW"/>
</dbReference>
<dbReference type="InterPro" id="IPR003593">
    <property type="entry name" value="AAA+_ATPase"/>
</dbReference>
<dbReference type="GO" id="GO:0016887">
    <property type="term" value="F:ATP hydrolysis activity"/>
    <property type="evidence" value="ECO:0007669"/>
    <property type="project" value="InterPro"/>
</dbReference>
<reference evidence="6" key="1">
    <citation type="submission" date="2021-01" db="EMBL/GenBank/DDBJ databases">
        <title>Whole genome shotgun sequence of Sphaerisporangium rufum NBRC 109079.</title>
        <authorList>
            <person name="Komaki H."/>
            <person name="Tamura T."/>
        </authorList>
    </citation>
    <scope>NUCLEOTIDE SEQUENCE</scope>
    <source>
        <strain evidence="6">NBRC 109079</strain>
    </source>
</reference>
<dbReference type="EMBL" id="BOOU01000053">
    <property type="protein sequence ID" value="GII78824.1"/>
    <property type="molecule type" value="Genomic_DNA"/>
</dbReference>